<dbReference type="EMBL" id="JAXCLW010000006">
    <property type="protein sequence ID" value="MDY0884783.1"/>
    <property type="molecule type" value="Genomic_DNA"/>
</dbReference>
<proteinExistence type="predicted"/>
<feature type="region of interest" description="Disordered" evidence="1">
    <location>
        <begin position="137"/>
        <end position="180"/>
    </location>
</feature>
<evidence type="ECO:0000256" key="1">
    <source>
        <dbReference type="SAM" id="MobiDB-lite"/>
    </source>
</evidence>
<organism evidence="2 3">
    <name type="scientific">Dongia soli</name>
    <dbReference type="NCBI Taxonomy" id="600628"/>
    <lineage>
        <taxon>Bacteria</taxon>
        <taxon>Pseudomonadati</taxon>
        <taxon>Pseudomonadota</taxon>
        <taxon>Alphaproteobacteria</taxon>
        <taxon>Rhodospirillales</taxon>
        <taxon>Dongiaceae</taxon>
        <taxon>Dongia</taxon>
    </lineage>
</organism>
<gene>
    <name evidence="2" type="ORF">SMD27_18210</name>
</gene>
<evidence type="ECO:0000313" key="2">
    <source>
        <dbReference type="EMBL" id="MDY0884783.1"/>
    </source>
</evidence>
<evidence type="ECO:0000313" key="3">
    <source>
        <dbReference type="Proteomes" id="UP001279642"/>
    </source>
</evidence>
<sequence length="180" mass="20229">MTMKADDSKSIFSASTFAWPNTLGVGWYRPGSAATDLLDAQMMRLQHFTQTMQEAYTDTYSRQMDVFNEAAGRMQKTVQEMMHCQGPADLLTTETQMAAVMLDAASQRTQNWMELGRKLQECCADLAQSSIEDLRKRSEDLADEASEADDETTHRSHHAHHTHHAHKTIKAVKNTAKHAA</sequence>
<feature type="compositionally biased region" description="Basic residues" evidence="1">
    <location>
        <begin position="155"/>
        <end position="180"/>
    </location>
</feature>
<protein>
    <recommendedName>
        <fullName evidence="4">Phasin protein</fullName>
    </recommendedName>
</protein>
<accession>A0ABU5EEZ2</accession>
<dbReference type="Proteomes" id="UP001279642">
    <property type="component" value="Unassembled WGS sequence"/>
</dbReference>
<evidence type="ECO:0008006" key="4">
    <source>
        <dbReference type="Google" id="ProtNLM"/>
    </source>
</evidence>
<name>A0ABU5EEZ2_9PROT</name>
<reference evidence="2 3" key="1">
    <citation type="journal article" date="2016" name="Antonie Van Leeuwenhoek">
        <title>Dongia soli sp. nov., isolated from soil from Dokdo, Korea.</title>
        <authorList>
            <person name="Kim D.U."/>
            <person name="Lee H."/>
            <person name="Kim H."/>
            <person name="Kim S.G."/>
            <person name="Ka J.O."/>
        </authorList>
    </citation>
    <scope>NUCLEOTIDE SEQUENCE [LARGE SCALE GENOMIC DNA]</scope>
    <source>
        <strain evidence="2 3">D78</strain>
    </source>
</reference>
<dbReference type="RefSeq" id="WP_320509857.1">
    <property type="nucleotide sequence ID" value="NZ_JAXCLW010000006.1"/>
</dbReference>
<keyword evidence="3" id="KW-1185">Reference proteome</keyword>
<feature type="compositionally biased region" description="Acidic residues" evidence="1">
    <location>
        <begin position="141"/>
        <end position="150"/>
    </location>
</feature>
<comment type="caution">
    <text evidence="2">The sequence shown here is derived from an EMBL/GenBank/DDBJ whole genome shotgun (WGS) entry which is preliminary data.</text>
</comment>